<sequence>MKNSAAVSDSTTLNQKDFMSIMNSIFSPLIVARPIILPQGQKDFELVFFNEAFSRTVSKTILKFHYFHEFKALLSTEVPWNDMADKAINKIPCEPVTYFSDLSNGWFRVQMKGMDGKYIVVNIENITKEREHSKKLLDTAYIDILTGLYNRNKFLDDIADLTAQAQFNGTKLGLLLIDIDNMKIINDYNGHTAGDEVLKKSAEILNRFSKNIIKAYRFGGDEFLLAIKNCSSMDSITNVCDTVFESFNSEQIKFSGGIAVYPDDSEEPEDLLRFTDIAMRRAKKDGKNRITNFKPEMQRVFIQKLNMQAKMSAALLNSDFYLVYQPQFDIKTGDLRGFEALMRWHDKELGDIGPAIFIPLAEETGMILEIGDWVLNTAFCTLKNWQQKYSFKGIMSINISPMQLKQPNFIENIRNLLIKYNLNPDAVEIEITEGIMIENMNEAIEKLNSLKNIGLSISLDDFGTGYSSLSYLQVLPLNTLKIDKSFITGITEKNGIQANITNSIITMVTKMGLQTIAEGVEKNEQLQILKEFNCHIVQGFLRGKPMLEQNCAAYLGGKKSALISLETEKS</sequence>
<dbReference type="InterPro" id="IPR035919">
    <property type="entry name" value="EAL_sf"/>
</dbReference>
<dbReference type="InterPro" id="IPR050706">
    <property type="entry name" value="Cyclic-di-GMP_PDE-like"/>
</dbReference>
<dbReference type="InterPro" id="IPR043128">
    <property type="entry name" value="Rev_trsase/Diguanyl_cyclase"/>
</dbReference>
<dbReference type="InterPro" id="IPR000160">
    <property type="entry name" value="GGDEF_dom"/>
</dbReference>
<dbReference type="InterPro" id="IPR029787">
    <property type="entry name" value="Nucleotide_cyclase"/>
</dbReference>
<dbReference type="Pfam" id="PF00563">
    <property type="entry name" value="EAL"/>
    <property type="match status" value="1"/>
</dbReference>
<evidence type="ECO:0000313" key="4">
    <source>
        <dbReference type="Proteomes" id="UP000190423"/>
    </source>
</evidence>
<dbReference type="AlphaFoldDB" id="A0A1T4LYC2"/>
<name>A0A1T4LYC2_TREPO</name>
<dbReference type="Gene3D" id="3.20.20.450">
    <property type="entry name" value="EAL domain"/>
    <property type="match status" value="1"/>
</dbReference>
<dbReference type="Pfam" id="PF00990">
    <property type="entry name" value="GGDEF"/>
    <property type="match status" value="1"/>
</dbReference>
<evidence type="ECO:0000313" key="3">
    <source>
        <dbReference type="EMBL" id="SJZ59733.1"/>
    </source>
</evidence>
<dbReference type="STRING" id="261392.SAMN02745149_01773"/>
<gene>
    <name evidence="3" type="ORF">SAMN02745149_01773</name>
</gene>
<keyword evidence="4" id="KW-1185">Reference proteome</keyword>
<feature type="domain" description="EAL" evidence="1">
    <location>
        <begin position="304"/>
        <end position="559"/>
    </location>
</feature>
<organism evidence="3 4">
    <name type="scientific">Treponema porcinum</name>
    <dbReference type="NCBI Taxonomy" id="261392"/>
    <lineage>
        <taxon>Bacteria</taxon>
        <taxon>Pseudomonadati</taxon>
        <taxon>Spirochaetota</taxon>
        <taxon>Spirochaetia</taxon>
        <taxon>Spirochaetales</taxon>
        <taxon>Treponemataceae</taxon>
        <taxon>Treponema</taxon>
    </lineage>
</organism>
<dbReference type="SMART" id="SM00052">
    <property type="entry name" value="EAL"/>
    <property type="match status" value="1"/>
</dbReference>
<evidence type="ECO:0000259" key="1">
    <source>
        <dbReference type="PROSITE" id="PS50883"/>
    </source>
</evidence>
<reference evidence="3 4" key="1">
    <citation type="submission" date="2017-02" db="EMBL/GenBank/DDBJ databases">
        <authorList>
            <person name="Peterson S.W."/>
        </authorList>
    </citation>
    <scope>NUCLEOTIDE SEQUENCE [LARGE SCALE GENOMIC DNA]</scope>
    <source>
        <strain evidence="3 4">ATCC BAA-908</strain>
    </source>
</reference>
<accession>A0A1T4LYC2</accession>
<dbReference type="NCBIfam" id="TIGR00254">
    <property type="entry name" value="GGDEF"/>
    <property type="match status" value="1"/>
</dbReference>
<feature type="domain" description="GGDEF" evidence="2">
    <location>
        <begin position="170"/>
        <end position="295"/>
    </location>
</feature>
<dbReference type="CDD" id="cd01948">
    <property type="entry name" value="EAL"/>
    <property type="match status" value="1"/>
</dbReference>
<dbReference type="InterPro" id="IPR001633">
    <property type="entry name" value="EAL_dom"/>
</dbReference>
<protein>
    <submittedName>
        <fullName evidence="3">Diguanylate cyclase (GGDEF) domain-containing protein</fullName>
    </submittedName>
</protein>
<dbReference type="Gene3D" id="3.30.70.270">
    <property type="match status" value="1"/>
</dbReference>
<dbReference type="PANTHER" id="PTHR33121">
    <property type="entry name" value="CYCLIC DI-GMP PHOSPHODIESTERASE PDEF"/>
    <property type="match status" value="1"/>
</dbReference>
<dbReference type="SUPFAM" id="SSF141868">
    <property type="entry name" value="EAL domain-like"/>
    <property type="match status" value="1"/>
</dbReference>
<proteinExistence type="predicted"/>
<dbReference type="PROSITE" id="PS50883">
    <property type="entry name" value="EAL"/>
    <property type="match status" value="1"/>
</dbReference>
<dbReference type="PANTHER" id="PTHR33121:SF70">
    <property type="entry name" value="SIGNALING PROTEIN YKOW"/>
    <property type="match status" value="1"/>
</dbReference>
<dbReference type="SMART" id="SM00267">
    <property type="entry name" value="GGDEF"/>
    <property type="match status" value="1"/>
</dbReference>
<dbReference type="GO" id="GO:0071111">
    <property type="term" value="F:cyclic-guanylate-specific phosphodiesterase activity"/>
    <property type="evidence" value="ECO:0007669"/>
    <property type="project" value="InterPro"/>
</dbReference>
<evidence type="ECO:0000259" key="2">
    <source>
        <dbReference type="PROSITE" id="PS50887"/>
    </source>
</evidence>
<dbReference type="EMBL" id="FUWG01000013">
    <property type="protein sequence ID" value="SJZ59733.1"/>
    <property type="molecule type" value="Genomic_DNA"/>
</dbReference>
<dbReference type="PROSITE" id="PS50887">
    <property type="entry name" value="GGDEF"/>
    <property type="match status" value="1"/>
</dbReference>
<dbReference type="SUPFAM" id="SSF55073">
    <property type="entry name" value="Nucleotide cyclase"/>
    <property type="match status" value="1"/>
</dbReference>
<dbReference type="Proteomes" id="UP000190423">
    <property type="component" value="Unassembled WGS sequence"/>
</dbReference>
<dbReference type="CDD" id="cd01949">
    <property type="entry name" value="GGDEF"/>
    <property type="match status" value="1"/>
</dbReference>